<dbReference type="GO" id="GO:0045717">
    <property type="term" value="P:negative regulation of fatty acid biosynthetic process"/>
    <property type="evidence" value="ECO:0007669"/>
    <property type="project" value="InterPro"/>
</dbReference>
<name>A0A0M2NXW2_STACC</name>
<dbReference type="SUPFAM" id="SSF54637">
    <property type="entry name" value="Thioesterase/thiol ester dehydrase-isomerase"/>
    <property type="match status" value="1"/>
</dbReference>
<dbReference type="Gene3D" id="3.10.129.10">
    <property type="entry name" value="Hotdog Thioesterase"/>
    <property type="match status" value="1"/>
</dbReference>
<keyword evidence="1" id="KW-0678">Repressor</keyword>
<evidence type="ECO:0000256" key="8">
    <source>
        <dbReference type="ARBA" id="ARBA00023163"/>
    </source>
</evidence>
<dbReference type="InterPro" id="IPR036388">
    <property type="entry name" value="WH-like_DNA-bd_sf"/>
</dbReference>
<comment type="caution">
    <text evidence="10">The sequence shown here is derived from an EMBL/GenBank/DDBJ whole genome shotgun (WGS) entry which is preliminary data.</text>
</comment>
<keyword evidence="4" id="KW-0805">Transcription regulation</keyword>
<keyword evidence="6" id="KW-0238">DNA-binding</keyword>
<evidence type="ECO:0000259" key="9">
    <source>
        <dbReference type="Pfam" id="PF03061"/>
    </source>
</evidence>
<dbReference type="InterPro" id="IPR006683">
    <property type="entry name" value="Thioestr_dom"/>
</dbReference>
<keyword evidence="7" id="KW-0275">Fatty acid biosynthesis</keyword>
<dbReference type="GO" id="GO:0045892">
    <property type="term" value="P:negative regulation of DNA-templated transcription"/>
    <property type="evidence" value="ECO:0007669"/>
    <property type="project" value="InterPro"/>
</dbReference>
<dbReference type="GO" id="GO:0003677">
    <property type="term" value="F:DNA binding"/>
    <property type="evidence" value="ECO:0007669"/>
    <property type="project" value="UniProtKB-KW"/>
</dbReference>
<evidence type="ECO:0000256" key="3">
    <source>
        <dbReference type="ARBA" id="ARBA00022832"/>
    </source>
</evidence>
<gene>
    <name evidence="10" type="ORF">UF66_2518</name>
</gene>
<evidence type="ECO:0000256" key="2">
    <source>
        <dbReference type="ARBA" id="ARBA00022516"/>
    </source>
</evidence>
<dbReference type="GeneID" id="58097775"/>
<evidence type="ECO:0000313" key="10">
    <source>
        <dbReference type="EMBL" id="KKI64566.1"/>
    </source>
</evidence>
<dbReference type="GO" id="GO:0006633">
    <property type="term" value="P:fatty acid biosynthetic process"/>
    <property type="evidence" value="ECO:0007669"/>
    <property type="project" value="UniProtKB-KW"/>
</dbReference>
<sequence>MKLKKQERREAIKKEIEKNPFITDLDLSSLFSVSIQTIRLDRTHLNIPELRKRIKSVARKNYESIRSIDGSEIIGDVINVEPDHEATSLINIDEDSVFTRNKIARGHVLFAQANSLCVALIHKPIVLTKESNVTFLKQVKLNDTVRAEAQAVEITNKYFKIKVSSYVKDTLVFRGTFKMYYTSEDEQNG</sequence>
<evidence type="ECO:0000256" key="4">
    <source>
        <dbReference type="ARBA" id="ARBA00023015"/>
    </source>
</evidence>
<dbReference type="RefSeq" id="WP_019467943.1">
    <property type="nucleotide sequence ID" value="NZ_BKAS01000004.1"/>
</dbReference>
<dbReference type="NCBIfam" id="NF003359">
    <property type="entry name" value="PRK04424.1"/>
    <property type="match status" value="1"/>
</dbReference>
<evidence type="ECO:0000256" key="6">
    <source>
        <dbReference type="ARBA" id="ARBA00023125"/>
    </source>
</evidence>
<dbReference type="InterPro" id="IPR029069">
    <property type="entry name" value="HotDog_dom_sf"/>
</dbReference>
<keyword evidence="10" id="KW-0808">Transferase</keyword>
<keyword evidence="5" id="KW-0443">Lipid metabolism</keyword>
<accession>A0A0M2NXW2</accession>
<keyword evidence="8" id="KW-0804">Transcription</keyword>
<dbReference type="EMBL" id="LAKJ01000008">
    <property type="protein sequence ID" value="KKI64566.1"/>
    <property type="molecule type" value="Genomic_DNA"/>
</dbReference>
<keyword evidence="3" id="KW-0276">Fatty acid metabolism</keyword>
<evidence type="ECO:0000313" key="11">
    <source>
        <dbReference type="Proteomes" id="UP000034455"/>
    </source>
</evidence>
<proteinExistence type="predicted"/>
<keyword evidence="10" id="KW-0012">Acyltransferase</keyword>
<dbReference type="GO" id="GO:0003700">
    <property type="term" value="F:DNA-binding transcription factor activity"/>
    <property type="evidence" value="ECO:0007669"/>
    <property type="project" value="InterPro"/>
</dbReference>
<protein>
    <submittedName>
        <fullName evidence="10">Phosphate:acyl-ACP acyltransferase PlsX</fullName>
    </submittedName>
</protein>
<dbReference type="PIRSF" id="PIRSF037733">
    <property type="entry name" value="Transcription_factor_FapR"/>
    <property type="match status" value="1"/>
</dbReference>
<keyword evidence="2" id="KW-0444">Lipid biosynthesis</keyword>
<dbReference type="InterPro" id="IPR017275">
    <property type="entry name" value="Transcription_factor_FapR"/>
</dbReference>
<evidence type="ECO:0000256" key="7">
    <source>
        <dbReference type="ARBA" id="ARBA00023160"/>
    </source>
</evidence>
<dbReference type="GO" id="GO:0016746">
    <property type="term" value="F:acyltransferase activity"/>
    <property type="evidence" value="ECO:0007669"/>
    <property type="project" value="UniProtKB-KW"/>
</dbReference>
<organism evidence="10 11">
    <name type="scientific">Staphylococcus cohnii subsp. cohnii</name>
    <dbReference type="NCBI Taxonomy" id="74704"/>
    <lineage>
        <taxon>Bacteria</taxon>
        <taxon>Bacillati</taxon>
        <taxon>Bacillota</taxon>
        <taxon>Bacilli</taxon>
        <taxon>Bacillales</taxon>
        <taxon>Staphylococcaceae</taxon>
        <taxon>Staphylococcus</taxon>
        <taxon>Staphylococcus cohnii species complex</taxon>
    </lineage>
</organism>
<evidence type="ECO:0000256" key="5">
    <source>
        <dbReference type="ARBA" id="ARBA00023098"/>
    </source>
</evidence>
<dbReference type="CDD" id="cd03440">
    <property type="entry name" value="hot_dog"/>
    <property type="match status" value="1"/>
</dbReference>
<evidence type="ECO:0000256" key="1">
    <source>
        <dbReference type="ARBA" id="ARBA00022491"/>
    </source>
</evidence>
<feature type="domain" description="Thioesterase" evidence="9">
    <location>
        <begin position="113"/>
        <end position="168"/>
    </location>
</feature>
<dbReference type="Pfam" id="PF03061">
    <property type="entry name" value="4HBT"/>
    <property type="match status" value="1"/>
</dbReference>
<dbReference type="Proteomes" id="UP000034455">
    <property type="component" value="Unassembled WGS sequence"/>
</dbReference>
<reference evidence="10 11" key="1">
    <citation type="submission" date="2015-03" db="EMBL/GenBank/DDBJ databases">
        <title>Genome Assembly of Staphylococcus cohnii subsp. cohnii strain G22B2.</title>
        <authorList>
            <person name="Nair G."/>
            <person name="Kaur G."/>
            <person name="Khatri I."/>
            <person name="Singh N.K."/>
            <person name="Sathyabama S."/>
            <person name="Maurya S.K."/>
            <person name="Subramanian S."/>
            <person name="Agrewala J.N."/>
            <person name="Mayilraj S."/>
        </authorList>
    </citation>
    <scope>NUCLEOTIDE SEQUENCE [LARGE SCALE GENOMIC DNA]</scope>
    <source>
        <strain evidence="10 11">G22B2</strain>
    </source>
</reference>
<dbReference type="Gene3D" id="1.10.10.10">
    <property type="entry name" value="Winged helix-like DNA-binding domain superfamily/Winged helix DNA-binding domain"/>
    <property type="match status" value="1"/>
</dbReference>
<dbReference type="AlphaFoldDB" id="A0A0M2NXW2"/>
<dbReference type="PATRIC" id="fig|74704.6.peg.2618"/>